<dbReference type="FunFam" id="3.40.50.720:FF:000340">
    <property type="entry name" value="Succinyl-CoA synthetase subunit alpha"/>
    <property type="match status" value="1"/>
</dbReference>
<accession>U4LFC1</accession>
<dbReference type="Proteomes" id="UP000018144">
    <property type="component" value="Unassembled WGS sequence"/>
</dbReference>
<dbReference type="PANTHER" id="PTHR11117">
    <property type="entry name" value="SUCCINYL-COA LIGASE SUBUNIT ALPHA"/>
    <property type="match status" value="1"/>
</dbReference>
<dbReference type="InterPro" id="IPR036291">
    <property type="entry name" value="NAD(P)-bd_dom_sf"/>
</dbReference>
<evidence type="ECO:0000313" key="3">
    <source>
        <dbReference type="EMBL" id="CCX13679.1"/>
    </source>
</evidence>
<dbReference type="eggNOG" id="KOG1255">
    <property type="taxonomic scope" value="Eukaryota"/>
</dbReference>
<dbReference type="STRING" id="1076935.U4LFC1"/>
<protein>
    <submittedName>
        <fullName evidence="3">Similar to Probable succinyl-CoA ligase [ADP-forming] subunit alpha, mitochondrial acc. no. Q9P727</fullName>
    </submittedName>
</protein>
<dbReference type="GO" id="GO:0004776">
    <property type="term" value="F:succinate-CoA ligase (GDP-forming) activity"/>
    <property type="evidence" value="ECO:0007669"/>
    <property type="project" value="TreeGrafter"/>
</dbReference>
<dbReference type="InterPro" id="IPR005811">
    <property type="entry name" value="SUCC_ACL_C"/>
</dbReference>
<dbReference type="AlphaFoldDB" id="U4LFC1"/>
<proteinExistence type="predicted"/>
<dbReference type="GO" id="GO:0000166">
    <property type="term" value="F:nucleotide binding"/>
    <property type="evidence" value="ECO:0007669"/>
    <property type="project" value="UniProtKB-KW"/>
</dbReference>
<dbReference type="InterPro" id="IPR016102">
    <property type="entry name" value="Succinyl-CoA_synth-like"/>
</dbReference>
<gene>
    <name evidence="3" type="ORF">PCON_13272</name>
</gene>
<keyword evidence="1" id="KW-0547">Nucleotide-binding</keyword>
<evidence type="ECO:0000259" key="2">
    <source>
        <dbReference type="SMART" id="SM00881"/>
    </source>
</evidence>
<evidence type="ECO:0000256" key="1">
    <source>
        <dbReference type="ARBA" id="ARBA00022741"/>
    </source>
</evidence>
<dbReference type="eggNOG" id="KOG2799">
    <property type="taxonomic scope" value="Eukaryota"/>
</dbReference>
<sequence length="668" mass="71165">MSALARAPALRPVLRAHRDVGRVRHISNSLYDKTINNIKVNENTRVIYQGFTGKAATLNAQQTIQYGTKIVGGVTPGRSGTHLDLPLFPTVAEAAKELKPDATAIFVAAPYAASAIEEAIAAEIPLIVAVAEHVPLHDMLRVHSMLRTQSKSRLIGANCPGIVNPNGHCRIGFMPHPSFLPGSIGIAAKSGTLSYEAVASTTRVGLGQSLVVGVGGDAAAGTTLAEAVGVFLEDDKTEGLVIIGEVGGDTELEAAELVRVYKQNGGTKPVMALLGGRCAVEGRIMGHAGALRGLHATVEEKARAFENAGITLVQHPGQFGEGMMKLLGRPLPREPVKGMGPNGPQRRGLHTIARRRPEASVLPPVNHKRSFYTKDQTLALEVLEKFAPNIHVSTARPKGPTYSVGISVNGGSIRSPSLVVGKNNESLKFFPFEYLSEPPAQEAYNFLRPGSNVSFEMFQSLVNKLNETFLQLKVYSLHFEHVSGGTVHLHKSDSSVIRFDHSAPLPIDAEGPETSAEKEAAKYGIVYVTLPGEGNIGTLVNGAGLAMNTCDVINARGGSPANFLDTGGKATGRTVVEGMRQVLADPRVKAVFVNIFGGLTDCKMIGEGILMAYKELDMEKMGVPLVVRLRGTNEEIGQKLIKESGLPVLAFHELDGAVEKVIELAKAR</sequence>
<dbReference type="GO" id="GO:0009361">
    <property type="term" value="C:succinate-CoA ligase complex (ADP-forming)"/>
    <property type="evidence" value="ECO:0007669"/>
    <property type="project" value="TreeGrafter"/>
</dbReference>
<dbReference type="PANTHER" id="PTHR11117:SF6">
    <property type="entry name" value="SYNTHETASE SUBUNIT ALPHA, PUTATIVE (AFU_ORTHOLOGUE AFUA_1G10830)-RELATED"/>
    <property type="match status" value="1"/>
</dbReference>
<dbReference type="Gene3D" id="3.40.50.261">
    <property type="entry name" value="Succinyl-CoA synthetase domains"/>
    <property type="match status" value="2"/>
</dbReference>
<dbReference type="SUPFAM" id="SSF51735">
    <property type="entry name" value="NAD(P)-binding Rossmann-fold domains"/>
    <property type="match status" value="1"/>
</dbReference>
<dbReference type="Pfam" id="PF02629">
    <property type="entry name" value="CoA_binding"/>
    <property type="match status" value="1"/>
</dbReference>
<dbReference type="SUPFAM" id="SSF52210">
    <property type="entry name" value="Succinyl-CoA synthetase domains"/>
    <property type="match status" value="2"/>
</dbReference>
<dbReference type="InterPro" id="IPR003781">
    <property type="entry name" value="CoA-bd"/>
</dbReference>
<dbReference type="OMA" id="HTRVIFQ"/>
<name>U4LFC1_PYROM</name>
<dbReference type="PROSITE" id="PS01217">
    <property type="entry name" value="SUCCINYL_COA_LIG_3"/>
    <property type="match status" value="1"/>
</dbReference>
<dbReference type="GO" id="GO:0006099">
    <property type="term" value="P:tricarboxylic acid cycle"/>
    <property type="evidence" value="ECO:0007669"/>
    <property type="project" value="TreeGrafter"/>
</dbReference>
<keyword evidence="4" id="KW-1185">Reference proteome</keyword>
<dbReference type="PRINTS" id="PR01798">
    <property type="entry name" value="SCOASYNTHASE"/>
</dbReference>
<reference evidence="3 4" key="1">
    <citation type="journal article" date="2013" name="PLoS Genet.">
        <title>The genome and development-dependent transcriptomes of Pyronema confluens: a window into fungal evolution.</title>
        <authorList>
            <person name="Traeger S."/>
            <person name="Altegoer F."/>
            <person name="Freitag M."/>
            <person name="Gabaldon T."/>
            <person name="Kempken F."/>
            <person name="Kumar A."/>
            <person name="Marcet-Houben M."/>
            <person name="Poggeler S."/>
            <person name="Stajich J.E."/>
            <person name="Nowrousian M."/>
        </authorList>
    </citation>
    <scope>NUCLEOTIDE SEQUENCE [LARGE SCALE GENOMIC DNA]</scope>
    <source>
        <strain evidence="4">CBS 100304</strain>
        <tissue evidence="3">Vegetative mycelium</tissue>
    </source>
</reference>
<dbReference type="InterPro" id="IPR017866">
    <property type="entry name" value="Succ-CoA_synthase_bsu_CS"/>
</dbReference>
<dbReference type="SMART" id="SM00881">
    <property type="entry name" value="CoA_binding"/>
    <property type="match status" value="1"/>
</dbReference>
<organism evidence="3 4">
    <name type="scientific">Pyronema omphalodes (strain CBS 100304)</name>
    <name type="common">Pyronema confluens</name>
    <dbReference type="NCBI Taxonomy" id="1076935"/>
    <lineage>
        <taxon>Eukaryota</taxon>
        <taxon>Fungi</taxon>
        <taxon>Dikarya</taxon>
        <taxon>Ascomycota</taxon>
        <taxon>Pezizomycotina</taxon>
        <taxon>Pezizomycetes</taxon>
        <taxon>Pezizales</taxon>
        <taxon>Pyronemataceae</taxon>
        <taxon>Pyronema</taxon>
    </lineage>
</organism>
<dbReference type="EMBL" id="HF935887">
    <property type="protein sequence ID" value="CCX13679.1"/>
    <property type="molecule type" value="Genomic_DNA"/>
</dbReference>
<dbReference type="Gene3D" id="3.40.50.720">
    <property type="entry name" value="NAD(P)-binding Rossmann-like Domain"/>
    <property type="match status" value="1"/>
</dbReference>
<feature type="domain" description="CoA-binding" evidence="2">
    <location>
        <begin position="39"/>
        <end position="134"/>
    </location>
</feature>
<dbReference type="OrthoDB" id="1664372at2759"/>
<dbReference type="FunFam" id="3.40.50.261:FF:000001">
    <property type="entry name" value="Succinate--CoA ligase [ADP-forming] subunit beta"/>
    <property type="match status" value="1"/>
</dbReference>
<dbReference type="GO" id="GO:0004775">
    <property type="term" value="F:succinate-CoA ligase (ADP-forming) activity"/>
    <property type="evidence" value="ECO:0007669"/>
    <property type="project" value="TreeGrafter"/>
</dbReference>
<dbReference type="Pfam" id="PF00549">
    <property type="entry name" value="Ligase_CoA"/>
    <property type="match status" value="2"/>
</dbReference>
<evidence type="ECO:0000313" key="4">
    <source>
        <dbReference type="Proteomes" id="UP000018144"/>
    </source>
</evidence>
<dbReference type="GO" id="GO:0005739">
    <property type="term" value="C:mitochondrion"/>
    <property type="evidence" value="ECO:0007669"/>
    <property type="project" value="TreeGrafter"/>
</dbReference>
<keyword evidence="3" id="KW-0436">Ligase</keyword>